<protein>
    <recommendedName>
        <fullName evidence="7">Solute carrier family 40 member</fullName>
    </recommendedName>
</protein>
<dbReference type="InterPro" id="IPR009716">
    <property type="entry name" value="Ferroportin-1"/>
</dbReference>
<dbReference type="Proteomes" id="UP001186944">
    <property type="component" value="Unassembled WGS sequence"/>
</dbReference>
<evidence type="ECO:0000256" key="5">
    <source>
        <dbReference type="ARBA" id="ARBA00022989"/>
    </source>
</evidence>
<feature type="transmembrane region" description="Helical" evidence="7">
    <location>
        <begin position="56"/>
        <end position="76"/>
    </location>
</feature>
<organism evidence="8 9">
    <name type="scientific">Pinctada imbricata</name>
    <name type="common">Atlantic pearl-oyster</name>
    <name type="synonym">Pinctada martensii</name>
    <dbReference type="NCBI Taxonomy" id="66713"/>
    <lineage>
        <taxon>Eukaryota</taxon>
        <taxon>Metazoa</taxon>
        <taxon>Spiralia</taxon>
        <taxon>Lophotrochozoa</taxon>
        <taxon>Mollusca</taxon>
        <taxon>Bivalvia</taxon>
        <taxon>Autobranchia</taxon>
        <taxon>Pteriomorphia</taxon>
        <taxon>Pterioida</taxon>
        <taxon>Pterioidea</taxon>
        <taxon>Pteriidae</taxon>
        <taxon>Pinctada</taxon>
    </lineage>
</organism>
<dbReference type="Pfam" id="PF06963">
    <property type="entry name" value="FPN1"/>
    <property type="match status" value="1"/>
</dbReference>
<keyword evidence="5 7" id="KW-1133">Transmembrane helix</keyword>
<dbReference type="SUPFAM" id="SSF103473">
    <property type="entry name" value="MFS general substrate transporter"/>
    <property type="match status" value="1"/>
</dbReference>
<gene>
    <name evidence="8" type="ORF">FSP39_024150</name>
</gene>
<evidence type="ECO:0000256" key="7">
    <source>
        <dbReference type="RuleBase" id="RU365065"/>
    </source>
</evidence>
<keyword evidence="4 7" id="KW-0812">Transmembrane</keyword>
<feature type="transmembrane region" description="Helical" evidence="7">
    <location>
        <begin position="529"/>
        <end position="550"/>
    </location>
</feature>
<feature type="transmembrane region" description="Helical" evidence="7">
    <location>
        <begin position="20"/>
        <end position="44"/>
    </location>
</feature>
<comment type="function">
    <text evidence="7">May be involved in iron transport and iron homeostasis.</text>
</comment>
<evidence type="ECO:0000313" key="9">
    <source>
        <dbReference type="Proteomes" id="UP001186944"/>
    </source>
</evidence>
<dbReference type="AlphaFoldDB" id="A0AA88YNF7"/>
<dbReference type="GO" id="GO:0005381">
    <property type="term" value="F:iron ion transmembrane transporter activity"/>
    <property type="evidence" value="ECO:0007669"/>
    <property type="project" value="UniProtKB-UniRule"/>
</dbReference>
<dbReference type="InterPro" id="IPR036259">
    <property type="entry name" value="MFS_trans_sf"/>
</dbReference>
<evidence type="ECO:0000256" key="3">
    <source>
        <dbReference type="ARBA" id="ARBA00022448"/>
    </source>
</evidence>
<keyword evidence="7" id="KW-0406">Ion transport</keyword>
<evidence type="ECO:0000256" key="1">
    <source>
        <dbReference type="ARBA" id="ARBA00004141"/>
    </source>
</evidence>
<feature type="transmembrane region" description="Helical" evidence="7">
    <location>
        <begin position="365"/>
        <end position="385"/>
    </location>
</feature>
<proteinExistence type="inferred from homology"/>
<comment type="caution">
    <text evidence="8">The sequence shown here is derived from an EMBL/GenBank/DDBJ whole genome shotgun (WGS) entry which is preliminary data.</text>
</comment>
<dbReference type="EMBL" id="VSWD01000001">
    <property type="protein sequence ID" value="KAK3109153.1"/>
    <property type="molecule type" value="Genomic_DNA"/>
</dbReference>
<keyword evidence="3 7" id="KW-0813">Transport</keyword>
<sequence>MWSFGIGLFLINFSPESLLLTAIYGFSTGGAVFLFGAVAGDLVDKTPRFKAVRTTLIVRKVSLCLCACLICIVHWFKNDISAAGSDNVLLYISYFGIIVIGVISNLANIARRIAVERDWVVEICERKKNRLAAMTATMRAIDLIAQVLTPLIIGQVIDVTEIGYGAVLVAGWNLFAIFIEIFVAWKVYISVPSLKSKMYKPKTEDKPNWDKKDIADNLTDTEENLEEKSSRFFEIDNDTINKENGIVEIKKQNDHKGKEDIHGMNRDKHGDIRCINIVQKIFSNVTTLYKGWKIYRKYDVAYAGLSAAFLFMTVLSFDSITVGFGYSQGLSAATLGQLRAGVAAAGIIGTIFYPRVRKCISTEYTGIASLAFQIISLTLCVASVFTPGSPFDLSSTQDVDHIRDFSSENLLNVTNNNYSIAYDILPNISEDPSNVNMSDISVSIQNNSISKNNTDINFKDDTSIWFLMSGIIASRIGLVMVTLAIQQLFLERVKEEERGIVGGVQSTLNWLLDMLKFVIVIFLPHPNQYGLLVIISFSFICMAFVLYVKFLCTSKTEPKSDIEIQINDEKESL</sequence>
<comment type="similarity">
    <text evidence="2 7">Belongs to the ferroportin (FP) (TC 2.A.100) family. SLC40A subfamily.</text>
</comment>
<keyword evidence="9" id="KW-1185">Reference proteome</keyword>
<feature type="transmembrane region" description="Helical" evidence="7">
    <location>
        <begin position="131"/>
        <end position="157"/>
    </location>
</feature>
<feature type="transmembrane region" description="Helical" evidence="7">
    <location>
        <begin position="332"/>
        <end position="353"/>
    </location>
</feature>
<dbReference type="PANTHER" id="PTHR11660:SF57">
    <property type="entry name" value="SOLUTE CARRIER FAMILY 40 MEMBER"/>
    <property type="match status" value="1"/>
</dbReference>
<comment type="subcellular location">
    <subcellularLocation>
        <location evidence="1 7">Membrane</location>
        <topology evidence="1 7">Multi-pass membrane protein</topology>
    </subcellularLocation>
</comment>
<evidence type="ECO:0000256" key="6">
    <source>
        <dbReference type="ARBA" id="ARBA00023136"/>
    </source>
</evidence>
<dbReference type="PANTHER" id="PTHR11660">
    <property type="entry name" value="SOLUTE CARRIER FAMILY 40 MEMBER"/>
    <property type="match status" value="1"/>
</dbReference>
<reference evidence="8" key="1">
    <citation type="submission" date="2019-08" db="EMBL/GenBank/DDBJ databases">
        <title>The improved chromosome-level genome for the pearl oyster Pinctada fucata martensii using PacBio sequencing and Hi-C.</title>
        <authorList>
            <person name="Zheng Z."/>
        </authorList>
    </citation>
    <scope>NUCLEOTIDE SEQUENCE</scope>
    <source>
        <strain evidence="8">ZZ-2019</strain>
        <tissue evidence="8">Adductor muscle</tissue>
    </source>
</reference>
<keyword evidence="6 7" id="KW-0472">Membrane</keyword>
<dbReference type="GO" id="GO:0016020">
    <property type="term" value="C:membrane"/>
    <property type="evidence" value="ECO:0007669"/>
    <property type="project" value="UniProtKB-SubCell"/>
</dbReference>
<feature type="transmembrane region" description="Helical" evidence="7">
    <location>
        <begin position="163"/>
        <end position="188"/>
    </location>
</feature>
<feature type="transmembrane region" description="Helical" evidence="7">
    <location>
        <begin position="464"/>
        <end position="485"/>
    </location>
</feature>
<evidence type="ECO:0000256" key="4">
    <source>
        <dbReference type="ARBA" id="ARBA00022692"/>
    </source>
</evidence>
<accession>A0AA88YNF7</accession>
<feature type="transmembrane region" description="Helical" evidence="7">
    <location>
        <begin position="300"/>
        <end position="326"/>
    </location>
</feature>
<feature type="transmembrane region" description="Helical" evidence="7">
    <location>
        <begin position="506"/>
        <end position="523"/>
    </location>
</feature>
<feature type="transmembrane region" description="Helical" evidence="7">
    <location>
        <begin position="88"/>
        <end position="110"/>
    </location>
</feature>
<evidence type="ECO:0000256" key="2">
    <source>
        <dbReference type="ARBA" id="ARBA00006279"/>
    </source>
</evidence>
<evidence type="ECO:0000313" key="8">
    <source>
        <dbReference type="EMBL" id="KAK3109153.1"/>
    </source>
</evidence>
<name>A0AA88YNF7_PINIB</name>